<feature type="compositionally biased region" description="Polar residues" evidence="1">
    <location>
        <begin position="323"/>
        <end position="333"/>
    </location>
</feature>
<evidence type="ECO:0000313" key="2">
    <source>
        <dbReference type="EMBL" id="OMJ94307.1"/>
    </source>
</evidence>
<proteinExistence type="predicted"/>
<accession>A0A1R2CZ71</accession>
<comment type="caution">
    <text evidence="2">The sequence shown here is derived from an EMBL/GenBank/DDBJ whole genome shotgun (WGS) entry which is preliminary data.</text>
</comment>
<feature type="compositionally biased region" description="Low complexity" evidence="1">
    <location>
        <begin position="301"/>
        <end position="315"/>
    </location>
</feature>
<keyword evidence="3" id="KW-1185">Reference proteome</keyword>
<name>A0A1R2CZ71_9CILI</name>
<feature type="region of interest" description="Disordered" evidence="1">
    <location>
        <begin position="293"/>
        <end position="333"/>
    </location>
</feature>
<protein>
    <submittedName>
        <fullName evidence="2">Uncharacterized protein</fullName>
    </submittedName>
</protein>
<dbReference type="Proteomes" id="UP000187209">
    <property type="component" value="Unassembled WGS sequence"/>
</dbReference>
<organism evidence="2 3">
    <name type="scientific">Stentor coeruleus</name>
    <dbReference type="NCBI Taxonomy" id="5963"/>
    <lineage>
        <taxon>Eukaryota</taxon>
        <taxon>Sar</taxon>
        <taxon>Alveolata</taxon>
        <taxon>Ciliophora</taxon>
        <taxon>Postciliodesmatophora</taxon>
        <taxon>Heterotrichea</taxon>
        <taxon>Heterotrichida</taxon>
        <taxon>Stentoridae</taxon>
        <taxon>Stentor</taxon>
    </lineage>
</organism>
<evidence type="ECO:0000256" key="1">
    <source>
        <dbReference type="SAM" id="MobiDB-lite"/>
    </source>
</evidence>
<dbReference type="AlphaFoldDB" id="A0A1R2CZ71"/>
<evidence type="ECO:0000313" key="3">
    <source>
        <dbReference type="Proteomes" id="UP000187209"/>
    </source>
</evidence>
<gene>
    <name evidence="2" type="ORF">SteCoe_2505</name>
</gene>
<dbReference type="EMBL" id="MPUH01000028">
    <property type="protein sequence ID" value="OMJ94307.1"/>
    <property type="molecule type" value="Genomic_DNA"/>
</dbReference>
<reference evidence="2 3" key="1">
    <citation type="submission" date="2016-11" db="EMBL/GenBank/DDBJ databases">
        <title>The macronuclear genome of Stentor coeruleus: a giant cell with tiny introns.</title>
        <authorList>
            <person name="Slabodnick M."/>
            <person name="Ruby J.G."/>
            <person name="Reiff S.B."/>
            <person name="Swart E.C."/>
            <person name="Gosai S."/>
            <person name="Prabakaran S."/>
            <person name="Witkowska E."/>
            <person name="Larue G.E."/>
            <person name="Fisher S."/>
            <person name="Freeman R.M."/>
            <person name="Gunawardena J."/>
            <person name="Chu W."/>
            <person name="Stover N.A."/>
            <person name="Gregory B.D."/>
            <person name="Nowacki M."/>
            <person name="Derisi J."/>
            <person name="Roy S.W."/>
            <person name="Marshall W.F."/>
            <person name="Sood P."/>
        </authorList>
    </citation>
    <scope>NUCLEOTIDE SEQUENCE [LARGE SCALE GENOMIC DNA]</scope>
    <source>
        <strain evidence="2">WM001</strain>
    </source>
</reference>
<sequence>MTKLLISNSDFYQVSDLYKSNPNNYYSRIQYSDTNLTQHADLTNTFISNLYYSTKESALLLGLCECLVRTNYNEILLKIADNFIQKSQQTKDFKDIYKLLWENGIQSSLLKLKLASKFVDYELDSVYSMQNFANTFNLGVSVKNFNSDKGLESFTILPENPQIIPVPIIQLGKFKNYVFCLYSDDVNALDGFDTKGNLSKSSEIDLSSKMFRAIENKENSAEFIEIIENLSQVLLESLKSSCDKTKINQIIENIETKIRAKSQKSLKFQKSLKILTEVKFQLTNNPLILLDQDLPPNLTKNSNPPSFPKPSQSNSHKPKIPSPNMQNNFNPNILNSKNLATPIVNPQSRFLKPDISYPVNSQISFKPIQQNYIQNSPIQLPSQKSYAPSIPNQQNLTNKGGKNVISNQPYPLYSPYNPPVVAKLEKCIGCEKNKLCITIHSNCRLCQGCIYKSLSQKIARCAYCGANIENIRSDIILRISFSCDKCKQKTKNFDFLECGCIICKKNCKSDNHVCQNR</sequence>